<gene>
    <name evidence="3" type="primary">LOC111111258</name>
</gene>
<dbReference type="Proteomes" id="UP000694844">
    <property type="component" value="Chromosome 9"/>
</dbReference>
<proteinExistence type="predicted"/>
<name>A0A8B8BLK4_CRAVI</name>
<feature type="chain" id="PRO_5034406164" evidence="1">
    <location>
        <begin position="26"/>
        <end position="191"/>
    </location>
</feature>
<dbReference type="RefSeq" id="XP_022303831.1">
    <property type="nucleotide sequence ID" value="XM_022448123.1"/>
</dbReference>
<feature type="signal peptide" evidence="1">
    <location>
        <begin position="1"/>
        <end position="25"/>
    </location>
</feature>
<evidence type="ECO:0000256" key="1">
    <source>
        <dbReference type="SAM" id="SignalP"/>
    </source>
</evidence>
<reference evidence="3" key="1">
    <citation type="submission" date="2025-08" db="UniProtKB">
        <authorList>
            <consortium name="RefSeq"/>
        </authorList>
    </citation>
    <scope>IDENTIFICATION</scope>
    <source>
        <tissue evidence="3">Whole sample</tissue>
    </source>
</reference>
<organism evidence="2 3">
    <name type="scientific">Crassostrea virginica</name>
    <name type="common">Eastern oyster</name>
    <dbReference type="NCBI Taxonomy" id="6565"/>
    <lineage>
        <taxon>Eukaryota</taxon>
        <taxon>Metazoa</taxon>
        <taxon>Spiralia</taxon>
        <taxon>Lophotrochozoa</taxon>
        <taxon>Mollusca</taxon>
        <taxon>Bivalvia</taxon>
        <taxon>Autobranchia</taxon>
        <taxon>Pteriomorphia</taxon>
        <taxon>Ostreida</taxon>
        <taxon>Ostreoidea</taxon>
        <taxon>Ostreidae</taxon>
        <taxon>Crassostrea</taxon>
    </lineage>
</organism>
<keyword evidence="2" id="KW-1185">Reference proteome</keyword>
<evidence type="ECO:0000313" key="3">
    <source>
        <dbReference type="RefSeq" id="XP_022303831.1"/>
    </source>
</evidence>
<evidence type="ECO:0000313" key="2">
    <source>
        <dbReference type="Proteomes" id="UP000694844"/>
    </source>
</evidence>
<sequence length="191" mass="21929">MAATRQRRLIYVSVYILMVMGMSLGENKVDTRHCYQCADTSKDGDCQTKLKTMAKAAYYIKKPQISAEDDAYNRKRDLYNQYVKNCTSYLQDPNVTYCVIETHEYRGQVNMYMRDCTDGLNFADEFTGPQRPRPDNQTYCQRKGDTGTYCVRMCKGHFCNGPTPASGTEHKLSGILLFASILTFIIHLQKF</sequence>
<dbReference type="AlphaFoldDB" id="A0A8B8BLK4"/>
<keyword evidence="1" id="KW-0732">Signal</keyword>
<dbReference type="GeneID" id="111111258"/>
<accession>A0A8B8BLK4</accession>
<protein>
    <submittedName>
        <fullName evidence="3">Uncharacterized protein LOC111111258</fullName>
    </submittedName>
</protein>
<dbReference type="OrthoDB" id="6153729at2759"/>
<dbReference type="KEGG" id="cvn:111111258"/>